<evidence type="ECO:0000256" key="1">
    <source>
        <dbReference type="ARBA" id="ARBA00011360"/>
    </source>
</evidence>
<feature type="chain" id="PRO_5025519621" description="Platelet-derived growth factor receptor-like protein" evidence="4">
    <location>
        <begin position="19"/>
        <end position="521"/>
    </location>
</feature>
<dbReference type="PROSITE" id="PS50835">
    <property type="entry name" value="IG_LIKE"/>
    <property type="match status" value="2"/>
</dbReference>
<dbReference type="InterPro" id="IPR009135">
    <property type="entry name" value="VEGFR1_rcpt"/>
</dbReference>
<evidence type="ECO:0000256" key="3">
    <source>
        <dbReference type="SAM" id="MobiDB-lite"/>
    </source>
</evidence>
<feature type="domain" description="Ig-like" evidence="5">
    <location>
        <begin position="214"/>
        <end position="313"/>
    </location>
</feature>
<dbReference type="PANTHER" id="PTHR15360">
    <property type="entry name" value="PLATELET-DERIVED GROWTH FACTOR RECEPTOR LIKE"/>
    <property type="match status" value="1"/>
</dbReference>
<keyword evidence="4" id="KW-0732">Signal</keyword>
<dbReference type="InterPro" id="IPR013098">
    <property type="entry name" value="Ig_I-set"/>
</dbReference>
<comment type="subunit">
    <text evidence="1">Forms a complex composed of PDGFRL, TNK2 and GRB2.</text>
</comment>
<evidence type="ECO:0000256" key="2">
    <source>
        <dbReference type="ARBA" id="ARBA00019671"/>
    </source>
</evidence>
<evidence type="ECO:0000313" key="6">
    <source>
        <dbReference type="Ensembl" id="ENSTRUP00000077536.1"/>
    </source>
</evidence>
<name>A0A674NX67_TAKRU</name>
<reference evidence="6" key="2">
    <citation type="submission" date="2025-08" db="UniProtKB">
        <authorList>
            <consortium name="Ensembl"/>
        </authorList>
    </citation>
    <scope>IDENTIFICATION</scope>
</reference>
<evidence type="ECO:0000313" key="7">
    <source>
        <dbReference type="Proteomes" id="UP000005226"/>
    </source>
</evidence>
<dbReference type="PRINTS" id="PR01832">
    <property type="entry name" value="VEGFRECEPTOR"/>
</dbReference>
<accession>A0A674NX67</accession>
<dbReference type="Pfam" id="PF22854">
    <property type="entry name" value="VEGFR1-3_N_Ig-like"/>
    <property type="match status" value="1"/>
</dbReference>
<dbReference type="AlphaFoldDB" id="A0A674NX67"/>
<proteinExistence type="predicted"/>
<dbReference type="GO" id="GO:0005524">
    <property type="term" value="F:ATP binding"/>
    <property type="evidence" value="ECO:0007669"/>
    <property type="project" value="InterPro"/>
</dbReference>
<dbReference type="InterPro" id="IPR007110">
    <property type="entry name" value="Ig-like_dom"/>
</dbReference>
<dbReference type="InterPro" id="IPR055238">
    <property type="entry name" value="VEGFR1-3_N_Ig-like"/>
</dbReference>
<gene>
    <name evidence="6" type="primary">flt1</name>
</gene>
<dbReference type="InterPro" id="IPR036179">
    <property type="entry name" value="Ig-like_dom_sf"/>
</dbReference>
<dbReference type="Gene3D" id="2.60.40.10">
    <property type="entry name" value="Immunoglobulins"/>
    <property type="match status" value="4"/>
</dbReference>
<dbReference type="PANTHER" id="PTHR15360:SF5">
    <property type="entry name" value="PLATELET-DERIVED GROWTH FACTOR RECEPTOR-LIKE PROTEIN"/>
    <property type="match status" value="1"/>
</dbReference>
<dbReference type="GO" id="GO:0048010">
    <property type="term" value="P:vascular endothelial growth factor receptor signaling pathway"/>
    <property type="evidence" value="ECO:0007669"/>
    <property type="project" value="InterPro"/>
</dbReference>
<dbReference type="InterPro" id="IPR003598">
    <property type="entry name" value="Ig_sub2"/>
</dbReference>
<evidence type="ECO:0000256" key="4">
    <source>
        <dbReference type="SAM" id="SignalP"/>
    </source>
</evidence>
<reference evidence="6" key="3">
    <citation type="submission" date="2025-09" db="UniProtKB">
        <authorList>
            <consortium name="Ensembl"/>
        </authorList>
    </citation>
    <scope>IDENTIFICATION</scope>
</reference>
<reference evidence="6 7" key="1">
    <citation type="journal article" date="2011" name="Genome Biol. Evol.">
        <title>Integration of the genetic map and genome assembly of fugu facilitates insights into distinct features of genome evolution in teleosts and mammals.</title>
        <authorList>
            <person name="Kai W."/>
            <person name="Kikuchi K."/>
            <person name="Tohari S."/>
            <person name="Chew A.K."/>
            <person name="Tay A."/>
            <person name="Fujiwara A."/>
            <person name="Hosoya S."/>
            <person name="Suetake H."/>
            <person name="Naruse K."/>
            <person name="Brenner S."/>
            <person name="Suzuki Y."/>
            <person name="Venkatesh B."/>
        </authorList>
    </citation>
    <scope>NUCLEOTIDE SEQUENCE [LARGE SCALE GENOMIC DNA]</scope>
</reference>
<dbReference type="InterPro" id="IPR003599">
    <property type="entry name" value="Ig_sub"/>
</dbReference>
<protein>
    <recommendedName>
        <fullName evidence="2">Platelet-derived growth factor receptor-like protein</fullName>
    </recommendedName>
</protein>
<keyword evidence="7" id="KW-1185">Reference proteome</keyword>
<dbReference type="PRINTS" id="PR01833">
    <property type="entry name" value="VEGFRECEPTR1"/>
</dbReference>
<dbReference type="Pfam" id="PF21339">
    <property type="entry name" value="VEGFR-1-like_Ig-like"/>
    <property type="match status" value="1"/>
</dbReference>
<dbReference type="SMART" id="SM00409">
    <property type="entry name" value="IG"/>
    <property type="match status" value="4"/>
</dbReference>
<feature type="domain" description="Ig-like" evidence="5">
    <location>
        <begin position="320"/>
        <end position="409"/>
    </location>
</feature>
<dbReference type="SMART" id="SM00408">
    <property type="entry name" value="IGc2"/>
    <property type="match status" value="2"/>
</dbReference>
<sequence length="521" mass="58315">MMNFLLFCLLCGLYGVFGKDHKGKSGIPDLDVKSELVLNVNQTLVLNCRGHRELSWTFPSGLSDAQVRVEQSRCGRKRGKHCSLLTVSSMQAQHTGPFHCRYHHQPENKTSVYVYVADSQQPFVEQEGMDTDVLYMKEKRPLVFPCRVTHPNVTAALVKNSDISVSPDQRNIIWNSTKGFTVRSPTFFYIAIFFCETSVNNVTYKSRSYLVHRPVSNIFDVKLNSSEHVKALKGQRLVLNCTATAELNSRANISWDYPGKTNAASSTYKRLVKHRTHILFYNILTIPSLRRSDRGLYKCSVSSGDKFMQRNVSVMVHDHPFIRLKPRRGSLIEVQAGQKSYRITPKIRAFPAPEVIWLKDGILAAEQCSRYRIEGNSLVIRDVAEEDAGKYTVLAQIKEHGLYRNLTLTLVVNGEKHRLISQALALLQSGVLSVCACVCVCVCSESSDRGESRVTAGPPLSTTGEQTNSSLHVSRGPTSTHPVAVASLPIQRPHCCITSLTPRWRRPRKSGLGWARLMGGP</sequence>
<feature type="region of interest" description="Disordered" evidence="3">
    <location>
        <begin position="449"/>
        <end position="479"/>
    </location>
</feature>
<dbReference type="GO" id="GO:0005886">
    <property type="term" value="C:plasma membrane"/>
    <property type="evidence" value="ECO:0007669"/>
    <property type="project" value="InterPro"/>
</dbReference>
<organism evidence="6 7">
    <name type="scientific">Takifugu rubripes</name>
    <name type="common">Japanese pufferfish</name>
    <name type="synonym">Fugu rubripes</name>
    <dbReference type="NCBI Taxonomy" id="31033"/>
    <lineage>
        <taxon>Eukaryota</taxon>
        <taxon>Metazoa</taxon>
        <taxon>Chordata</taxon>
        <taxon>Craniata</taxon>
        <taxon>Vertebrata</taxon>
        <taxon>Euteleostomi</taxon>
        <taxon>Actinopterygii</taxon>
        <taxon>Neopterygii</taxon>
        <taxon>Teleostei</taxon>
        <taxon>Neoteleostei</taxon>
        <taxon>Acanthomorphata</taxon>
        <taxon>Eupercaria</taxon>
        <taxon>Tetraodontiformes</taxon>
        <taxon>Tetradontoidea</taxon>
        <taxon>Tetraodontidae</taxon>
        <taxon>Takifugu</taxon>
    </lineage>
</organism>
<dbReference type="Pfam" id="PF13927">
    <property type="entry name" value="Ig_3"/>
    <property type="match status" value="1"/>
</dbReference>
<dbReference type="Pfam" id="PF07679">
    <property type="entry name" value="I-set"/>
    <property type="match status" value="1"/>
</dbReference>
<feature type="signal peptide" evidence="4">
    <location>
        <begin position="1"/>
        <end position="18"/>
    </location>
</feature>
<dbReference type="Proteomes" id="UP000005226">
    <property type="component" value="Chromosome 10"/>
</dbReference>
<dbReference type="InterPro" id="IPR013783">
    <property type="entry name" value="Ig-like_fold"/>
</dbReference>
<dbReference type="GO" id="GO:0005021">
    <property type="term" value="F:vascular endothelial growth factor receptor activity"/>
    <property type="evidence" value="ECO:0007669"/>
    <property type="project" value="InterPro"/>
</dbReference>
<dbReference type="InterPro" id="IPR042495">
    <property type="entry name" value="PDGFRL"/>
</dbReference>
<evidence type="ECO:0000259" key="5">
    <source>
        <dbReference type="PROSITE" id="PS50835"/>
    </source>
</evidence>
<dbReference type="FunFam" id="2.60.40.10:FF:000247">
    <property type="entry name" value="Vascular endothelial growth factor receptor 3"/>
    <property type="match status" value="1"/>
</dbReference>
<dbReference type="SUPFAM" id="SSF48726">
    <property type="entry name" value="Immunoglobulin"/>
    <property type="match status" value="4"/>
</dbReference>
<dbReference type="GeneTree" id="ENSGT00940000158713"/>
<feature type="compositionally biased region" description="Polar residues" evidence="3">
    <location>
        <begin position="460"/>
        <end position="479"/>
    </location>
</feature>
<dbReference type="Ensembl" id="ENSTRUT00000064871.1">
    <property type="protein sequence ID" value="ENSTRUP00000077536.1"/>
    <property type="gene ID" value="ENSTRUG00000006184.3"/>
</dbReference>
<dbReference type="FunFam" id="2.60.40.10:FF:000606">
    <property type="entry name" value="Vascular endothelial growth factor receptor 1"/>
    <property type="match status" value="1"/>
</dbReference>